<proteinExistence type="predicted"/>
<sequence>MTASSTFQGHPKQVLVLGSQVLVQAAHSKDILQINYDKSVICGVEVEEIQLGSLGAGLWADAALCC</sequence>
<dbReference type="Proteomes" id="UP000823749">
    <property type="component" value="Chromosome 2"/>
</dbReference>
<keyword evidence="2" id="KW-1185">Reference proteome</keyword>
<accession>A0AAV6L837</accession>
<dbReference type="EMBL" id="JACTNZ010000002">
    <property type="protein sequence ID" value="KAG5561081.1"/>
    <property type="molecule type" value="Genomic_DNA"/>
</dbReference>
<evidence type="ECO:0000313" key="1">
    <source>
        <dbReference type="EMBL" id="KAG5561081.1"/>
    </source>
</evidence>
<evidence type="ECO:0000313" key="2">
    <source>
        <dbReference type="Proteomes" id="UP000823749"/>
    </source>
</evidence>
<reference evidence="1" key="1">
    <citation type="submission" date="2020-08" db="EMBL/GenBank/DDBJ databases">
        <title>Plant Genome Project.</title>
        <authorList>
            <person name="Zhang R.-G."/>
        </authorList>
    </citation>
    <scope>NUCLEOTIDE SEQUENCE</scope>
    <source>
        <strain evidence="1">WSP0</strain>
        <tissue evidence="1">Leaf</tissue>
    </source>
</reference>
<gene>
    <name evidence="1" type="ORF">RHGRI_004184</name>
</gene>
<organism evidence="1 2">
    <name type="scientific">Rhododendron griersonianum</name>
    <dbReference type="NCBI Taxonomy" id="479676"/>
    <lineage>
        <taxon>Eukaryota</taxon>
        <taxon>Viridiplantae</taxon>
        <taxon>Streptophyta</taxon>
        <taxon>Embryophyta</taxon>
        <taxon>Tracheophyta</taxon>
        <taxon>Spermatophyta</taxon>
        <taxon>Magnoliopsida</taxon>
        <taxon>eudicotyledons</taxon>
        <taxon>Gunneridae</taxon>
        <taxon>Pentapetalae</taxon>
        <taxon>asterids</taxon>
        <taxon>Ericales</taxon>
        <taxon>Ericaceae</taxon>
        <taxon>Ericoideae</taxon>
        <taxon>Rhodoreae</taxon>
        <taxon>Rhododendron</taxon>
    </lineage>
</organism>
<dbReference type="AlphaFoldDB" id="A0AAV6L837"/>
<protein>
    <submittedName>
        <fullName evidence="1">Uncharacterized protein</fullName>
    </submittedName>
</protein>
<comment type="caution">
    <text evidence="1">The sequence shown here is derived from an EMBL/GenBank/DDBJ whole genome shotgun (WGS) entry which is preliminary data.</text>
</comment>
<name>A0AAV6L837_9ERIC</name>